<dbReference type="CDD" id="cd16442">
    <property type="entry name" value="BPL"/>
    <property type="match status" value="1"/>
</dbReference>
<dbReference type="GO" id="GO:0005737">
    <property type="term" value="C:cytoplasm"/>
    <property type="evidence" value="ECO:0007669"/>
    <property type="project" value="TreeGrafter"/>
</dbReference>
<dbReference type="AlphaFoldDB" id="A0A1Q5T5P8"/>
<evidence type="ECO:0000259" key="3">
    <source>
        <dbReference type="PROSITE" id="PS51733"/>
    </source>
</evidence>
<dbReference type="STRING" id="1316194.A0A1Q5T5P8"/>
<reference evidence="4 5" key="1">
    <citation type="submission" date="2016-10" db="EMBL/GenBank/DDBJ databases">
        <title>Genome sequence of the ascomycete fungus Penicillium subrubescens.</title>
        <authorList>
            <person name="De Vries R.P."/>
            <person name="Peng M."/>
            <person name="Dilokpimol A."/>
            <person name="Hilden K."/>
            <person name="Makela M.R."/>
            <person name="Grigoriev I."/>
            <person name="Riley R."/>
            <person name="Granchi Z."/>
        </authorList>
    </citation>
    <scope>NUCLEOTIDE SEQUENCE [LARGE SCALE GENOMIC DNA]</scope>
    <source>
        <strain evidence="4 5">CBS 132785</strain>
    </source>
</reference>
<proteinExistence type="inferred from homology"/>
<sequence length="719" mass="78858">MATPTGNNANLTGKRLNVLVYSGSLTHSAWQLSRFLTDNGPTGTGTTVDSVRHCLYTLRRLLAPNYAVTPVTGDMLLKEPWTATCALLVIPGGADLGYGRTLNGEGNRRITQFVRRGGKYLGLCAGGYYGCRRCEFEVGDKTMEVIGDRELGFFPGTCRGGAFPGFVYHSEAGARAVGLDVSKEALSIGTIPTHFRSYYNGGGVFVDAPLLKDKGVEVLASYSEKLNVDPGEGAAAVVYCKVGDGAAILTGPHPEYVISMRWNSQSLILCRFAAVNLDPKANGPEYKELVDALAADDKERTDFLKACLSKLGLQIAQDSTTVPSLSSLHVSGLDAEGPLEILSLLAQALTTENEKEYLKDENDTFRIERPGTWNLNDLENALPDGSSKTNEGIIDYKEIIKRLVIHDDVPASKLTPYFNHHAFYANLRQYQSESREGASKFGSTLMYGEVITSTNTIMEKNTQLLRRLPHGFTATATVQVAGRGRGSNVWISPAGSLIFSTVVRHPIEKIQSAPVIFIQYLSAMAVVKGIKSYAKGYENLPVKLKWPNDIYALDPEDPEQKKYTKICGILINSHFMSNEYISVVGIGINATNASPTTALTALAARYASPGAAAASPITLEKLLARILTTFEDLYTRFLRTGFDRGFEAMYYEDWLHMHQIVTLEEEGGARARIQGITRDYGLLLAEELGWNDRPTGRVWQLQSDSNSFDFFRGLLKRKI</sequence>
<comment type="caution">
    <text evidence="4">The sequence shown here is derived from an EMBL/GenBank/DDBJ whole genome shotgun (WGS) entry which is preliminary data.</text>
</comment>
<dbReference type="Pfam" id="PF09825">
    <property type="entry name" value="BPL_N"/>
    <property type="match status" value="1"/>
</dbReference>
<keyword evidence="2 4" id="KW-0436">Ligase</keyword>
<dbReference type="EMBL" id="MNBE01000702">
    <property type="protein sequence ID" value="OKO95566.1"/>
    <property type="molecule type" value="Genomic_DNA"/>
</dbReference>
<dbReference type="InterPro" id="IPR019197">
    <property type="entry name" value="Biotin-prot_ligase_N"/>
</dbReference>
<evidence type="ECO:0000313" key="5">
    <source>
        <dbReference type="Proteomes" id="UP000186955"/>
    </source>
</evidence>
<gene>
    <name evidence="4" type="ORF">PENSUB_11078</name>
</gene>
<protein>
    <submittedName>
        <fullName evidence="4">Biotin--protein ligase</fullName>
    </submittedName>
</protein>
<comment type="similarity">
    <text evidence="1">Belongs to the biotin--protein ligase family.</text>
</comment>
<accession>A0A1Q5T5P8</accession>
<name>A0A1Q5T5P8_9EURO</name>
<dbReference type="PROSITE" id="PS51733">
    <property type="entry name" value="BPL_LPL_CATALYTIC"/>
    <property type="match status" value="1"/>
</dbReference>
<evidence type="ECO:0000256" key="1">
    <source>
        <dbReference type="ARBA" id="ARBA00009934"/>
    </source>
</evidence>
<dbReference type="PANTHER" id="PTHR12835">
    <property type="entry name" value="BIOTIN PROTEIN LIGASE"/>
    <property type="match status" value="1"/>
</dbReference>
<evidence type="ECO:0000313" key="4">
    <source>
        <dbReference type="EMBL" id="OKO95566.1"/>
    </source>
</evidence>
<dbReference type="SUPFAM" id="SSF52317">
    <property type="entry name" value="Class I glutamine amidotransferase-like"/>
    <property type="match status" value="2"/>
</dbReference>
<dbReference type="InterPro" id="IPR004143">
    <property type="entry name" value="BPL_LPL_catalytic"/>
</dbReference>
<dbReference type="NCBIfam" id="TIGR00121">
    <property type="entry name" value="birA_ligase"/>
    <property type="match status" value="1"/>
</dbReference>
<dbReference type="PANTHER" id="PTHR12835:SF5">
    <property type="entry name" value="BIOTIN--PROTEIN LIGASE"/>
    <property type="match status" value="1"/>
</dbReference>
<dbReference type="InterPro" id="IPR004408">
    <property type="entry name" value="Biotin_CoA_COase_ligase"/>
</dbReference>
<organism evidence="4 5">
    <name type="scientific">Penicillium subrubescens</name>
    <dbReference type="NCBI Taxonomy" id="1316194"/>
    <lineage>
        <taxon>Eukaryota</taxon>
        <taxon>Fungi</taxon>
        <taxon>Dikarya</taxon>
        <taxon>Ascomycota</taxon>
        <taxon>Pezizomycotina</taxon>
        <taxon>Eurotiomycetes</taxon>
        <taxon>Eurotiomycetidae</taxon>
        <taxon>Eurotiales</taxon>
        <taxon>Aspergillaceae</taxon>
        <taxon>Penicillium</taxon>
    </lineage>
</organism>
<dbReference type="Gene3D" id="3.40.50.880">
    <property type="match status" value="1"/>
</dbReference>
<dbReference type="Proteomes" id="UP000186955">
    <property type="component" value="Unassembled WGS sequence"/>
</dbReference>
<dbReference type="Pfam" id="PF03099">
    <property type="entry name" value="BPL_LplA_LipB"/>
    <property type="match status" value="1"/>
</dbReference>
<dbReference type="CDD" id="cd03144">
    <property type="entry name" value="GATase1_ScBLP_like"/>
    <property type="match status" value="1"/>
</dbReference>
<dbReference type="GO" id="GO:0004077">
    <property type="term" value="F:biotin--[biotin carboxyl-carrier protein] ligase activity"/>
    <property type="evidence" value="ECO:0007669"/>
    <property type="project" value="InterPro"/>
</dbReference>
<dbReference type="InterPro" id="IPR029062">
    <property type="entry name" value="Class_I_gatase-like"/>
</dbReference>
<evidence type="ECO:0000256" key="2">
    <source>
        <dbReference type="ARBA" id="ARBA00022598"/>
    </source>
</evidence>
<keyword evidence="5" id="KW-1185">Reference proteome</keyword>
<feature type="domain" description="BPL/LPL catalytic" evidence="3">
    <location>
        <begin position="436"/>
        <end position="638"/>
    </location>
</feature>
<dbReference type="Gene3D" id="3.30.930.10">
    <property type="entry name" value="Bira Bifunctional Protein, Domain 2"/>
    <property type="match status" value="1"/>
</dbReference>
<dbReference type="InterPro" id="IPR045864">
    <property type="entry name" value="aa-tRNA-synth_II/BPL/LPL"/>
</dbReference>
<dbReference type="SUPFAM" id="SSF55681">
    <property type="entry name" value="Class II aaRS and biotin synthetases"/>
    <property type="match status" value="1"/>
</dbReference>